<evidence type="ECO:0000256" key="2">
    <source>
        <dbReference type="ARBA" id="ARBA00004742"/>
    </source>
</evidence>
<comment type="pathway">
    <text evidence="13 14">Carbohydrate degradation; glycolysis; D-glyceraldehyde 3-phosphate from glycerone phosphate: step 1/1.</text>
</comment>
<comment type="function">
    <text evidence="12 13">Involved in the gluconeogenesis. Catalyzes stereospecifically the conversion of dihydroxyacetone phosphate (DHAP) to D-glyceraldehyde-3-phosphate (G3P).</text>
</comment>
<dbReference type="PANTHER" id="PTHR21139">
    <property type="entry name" value="TRIOSEPHOSPHATE ISOMERASE"/>
    <property type="match status" value="1"/>
</dbReference>
<feature type="active site" description="Electrophile" evidence="13">
    <location>
        <position position="95"/>
    </location>
</feature>
<comment type="subunit">
    <text evidence="5 13 14">Homodimer.</text>
</comment>
<dbReference type="HAMAP" id="MF_00147_B">
    <property type="entry name" value="TIM_B"/>
    <property type="match status" value="1"/>
</dbReference>
<dbReference type="PROSITE" id="PS51440">
    <property type="entry name" value="TIM_2"/>
    <property type="match status" value="1"/>
</dbReference>
<feature type="active site" description="Proton acceptor" evidence="13">
    <location>
        <position position="167"/>
    </location>
</feature>
<dbReference type="EMBL" id="JAPTGG010000001">
    <property type="protein sequence ID" value="MCZ0863667.1"/>
    <property type="molecule type" value="Genomic_DNA"/>
</dbReference>
<keyword evidence="10 13" id="KW-0324">Glycolysis</keyword>
<evidence type="ECO:0000256" key="11">
    <source>
        <dbReference type="ARBA" id="ARBA00023235"/>
    </source>
</evidence>
<evidence type="ECO:0000256" key="10">
    <source>
        <dbReference type="ARBA" id="ARBA00023152"/>
    </source>
</evidence>
<evidence type="ECO:0000256" key="7">
    <source>
        <dbReference type="ARBA" id="ARBA00019397"/>
    </source>
</evidence>
<dbReference type="GO" id="GO:0006094">
    <property type="term" value="P:gluconeogenesis"/>
    <property type="evidence" value="ECO:0007669"/>
    <property type="project" value="UniProtKB-UniRule"/>
</dbReference>
<dbReference type="GO" id="GO:0004807">
    <property type="term" value="F:triose-phosphate isomerase activity"/>
    <property type="evidence" value="ECO:0007669"/>
    <property type="project" value="UniProtKB-UniRule"/>
</dbReference>
<dbReference type="InterPro" id="IPR013785">
    <property type="entry name" value="Aldolase_TIM"/>
</dbReference>
<comment type="caution">
    <text evidence="15">The sequence shown here is derived from an EMBL/GenBank/DDBJ whole genome shotgun (WGS) entry which is preliminary data.</text>
</comment>
<comment type="catalytic activity">
    <reaction evidence="1 13 14">
        <text>D-glyceraldehyde 3-phosphate = dihydroxyacetone phosphate</text>
        <dbReference type="Rhea" id="RHEA:18585"/>
        <dbReference type="ChEBI" id="CHEBI:57642"/>
        <dbReference type="ChEBI" id="CHEBI:59776"/>
        <dbReference type="EC" id="5.3.1.1"/>
    </reaction>
</comment>
<proteinExistence type="inferred from homology"/>
<dbReference type="GO" id="GO:0006096">
    <property type="term" value="P:glycolytic process"/>
    <property type="evidence" value="ECO:0007669"/>
    <property type="project" value="UniProtKB-UniRule"/>
</dbReference>
<dbReference type="InterPro" id="IPR022896">
    <property type="entry name" value="TrioseP_Isoase_bac/euk"/>
</dbReference>
<comment type="subcellular location">
    <subcellularLocation>
        <location evidence="13 14">Cytoplasm</location>
    </subcellularLocation>
</comment>
<name>A0A9J6RGU9_9GAMM</name>
<dbReference type="SUPFAM" id="SSF51351">
    <property type="entry name" value="Triosephosphate isomerase (TIM)"/>
    <property type="match status" value="1"/>
</dbReference>
<feature type="binding site" evidence="13">
    <location>
        <position position="212"/>
    </location>
    <ligand>
        <name>substrate</name>
    </ligand>
</feature>
<dbReference type="EC" id="5.3.1.1" evidence="6 13"/>
<evidence type="ECO:0000313" key="16">
    <source>
        <dbReference type="Proteomes" id="UP001069090"/>
    </source>
</evidence>
<evidence type="ECO:0000256" key="12">
    <source>
        <dbReference type="ARBA" id="ARBA00055680"/>
    </source>
</evidence>
<dbReference type="InterPro" id="IPR020861">
    <property type="entry name" value="Triosephosphate_isomerase_AS"/>
</dbReference>
<accession>A0A9J6RGU9</accession>
<comment type="pathway">
    <text evidence="2 13 14">Carbohydrate biosynthesis; gluconeogenesis.</text>
</comment>
<dbReference type="Proteomes" id="UP001069090">
    <property type="component" value="Unassembled WGS sequence"/>
</dbReference>
<dbReference type="GO" id="GO:0046166">
    <property type="term" value="P:glyceraldehyde-3-phosphate biosynthetic process"/>
    <property type="evidence" value="ECO:0007669"/>
    <property type="project" value="TreeGrafter"/>
</dbReference>
<evidence type="ECO:0000256" key="4">
    <source>
        <dbReference type="ARBA" id="ARBA00007422"/>
    </source>
</evidence>
<keyword evidence="9 13" id="KW-0963">Cytoplasm</keyword>
<dbReference type="InterPro" id="IPR000652">
    <property type="entry name" value="Triosephosphate_isomerase"/>
</dbReference>
<keyword evidence="11 13" id="KW-0413">Isomerase</keyword>
<comment type="pathway">
    <text evidence="3">Carbohydrate metabolism; erythritol degradation.</text>
</comment>
<dbReference type="GO" id="GO:0019563">
    <property type="term" value="P:glycerol catabolic process"/>
    <property type="evidence" value="ECO:0007669"/>
    <property type="project" value="TreeGrafter"/>
</dbReference>
<dbReference type="AlphaFoldDB" id="A0A9J6RGU9"/>
<dbReference type="PANTHER" id="PTHR21139:SF42">
    <property type="entry name" value="TRIOSEPHOSPHATE ISOMERASE"/>
    <property type="match status" value="1"/>
</dbReference>
<keyword evidence="16" id="KW-1185">Reference proteome</keyword>
<protein>
    <recommendedName>
        <fullName evidence="7 13">Triosephosphate isomerase</fullName>
        <shortName evidence="13">TIM</shortName>
        <shortName evidence="13">TPI</shortName>
        <ecNumber evidence="6 13">5.3.1.1</ecNumber>
    </recommendedName>
    <alternativeName>
        <fullName evidence="13">Triose-phosphate isomerase</fullName>
    </alternativeName>
</protein>
<sequence length="253" mass="26533">MRRKLVVGNWKMHGSQELLRTLLTGLQANAAQGDFADAAVCPPAVYLAEAATLLADSAISLGAQNLSQHEQGAYTGEVSGSMLAELGCRYVIVGHSERRELFAETDELVADKFIAAQRAGLTPILCVGESLAQREAGQTLDFVAQQLNAVIAKAGIEAFSGAVLAYEPIWAIGTGMTASPEQAQEVHQHLRQVVAQHSAAVAAELQMLYGGSVNAANAAQLFAQQDIDGALVGGASLKLDDFSVICRAAQSSI</sequence>
<keyword evidence="8 13" id="KW-0312">Gluconeogenesis</keyword>
<dbReference type="Gene3D" id="3.20.20.70">
    <property type="entry name" value="Aldolase class I"/>
    <property type="match status" value="1"/>
</dbReference>
<reference evidence="15 16" key="1">
    <citation type="submission" date="2022-12" db="EMBL/GenBank/DDBJ databases">
        <title>Dasania phycosphaerae sp. nov., isolated from particulate material of the south coast of Korea.</title>
        <authorList>
            <person name="Jiang Y."/>
        </authorList>
    </citation>
    <scope>NUCLEOTIDE SEQUENCE [LARGE SCALE GENOMIC DNA]</scope>
    <source>
        <strain evidence="15 16">GY-19</strain>
    </source>
</reference>
<dbReference type="FunFam" id="3.20.20.70:FF:000020">
    <property type="entry name" value="Triosephosphate isomerase"/>
    <property type="match status" value="1"/>
</dbReference>
<evidence type="ECO:0000256" key="13">
    <source>
        <dbReference type="HAMAP-Rule" id="MF_00147"/>
    </source>
</evidence>
<comment type="similarity">
    <text evidence="4 13 14">Belongs to the triosephosphate isomerase family.</text>
</comment>
<dbReference type="NCBIfam" id="TIGR00419">
    <property type="entry name" value="tim"/>
    <property type="match status" value="1"/>
</dbReference>
<evidence type="ECO:0000256" key="1">
    <source>
        <dbReference type="ARBA" id="ARBA00000474"/>
    </source>
</evidence>
<dbReference type="InterPro" id="IPR035990">
    <property type="entry name" value="TIM_sf"/>
</dbReference>
<dbReference type="GO" id="GO:0005829">
    <property type="term" value="C:cytosol"/>
    <property type="evidence" value="ECO:0007669"/>
    <property type="project" value="TreeGrafter"/>
</dbReference>
<evidence type="ECO:0000256" key="3">
    <source>
        <dbReference type="ARBA" id="ARBA00004939"/>
    </source>
</evidence>
<evidence type="ECO:0000256" key="14">
    <source>
        <dbReference type="RuleBase" id="RU363013"/>
    </source>
</evidence>
<dbReference type="Pfam" id="PF00121">
    <property type="entry name" value="TIM"/>
    <property type="match status" value="1"/>
</dbReference>
<dbReference type="PROSITE" id="PS00171">
    <property type="entry name" value="TIM_1"/>
    <property type="match status" value="1"/>
</dbReference>
<feature type="binding site" evidence="13">
    <location>
        <begin position="233"/>
        <end position="234"/>
    </location>
    <ligand>
        <name>substrate</name>
    </ligand>
</feature>
<dbReference type="RefSeq" id="WP_258329817.1">
    <property type="nucleotide sequence ID" value="NZ_JAPTGG010000001.1"/>
</dbReference>
<evidence type="ECO:0000256" key="9">
    <source>
        <dbReference type="ARBA" id="ARBA00022490"/>
    </source>
</evidence>
<evidence type="ECO:0000313" key="15">
    <source>
        <dbReference type="EMBL" id="MCZ0863667.1"/>
    </source>
</evidence>
<organism evidence="15 16">
    <name type="scientific">Dasania phycosphaerae</name>
    <dbReference type="NCBI Taxonomy" id="2950436"/>
    <lineage>
        <taxon>Bacteria</taxon>
        <taxon>Pseudomonadati</taxon>
        <taxon>Pseudomonadota</taxon>
        <taxon>Gammaproteobacteria</taxon>
        <taxon>Cellvibrionales</taxon>
        <taxon>Spongiibacteraceae</taxon>
        <taxon>Dasania</taxon>
    </lineage>
</organism>
<evidence type="ECO:0000256" key="5">
    <source>
        <dbReference type="ARBA" id="ARBA00011738"/>
    </source>
</evidence>
<gene>
    <name evidence="13 15" type="primary">tpiA</name>
    <name evidence="15" type="ORF">O0V09_00555</name>
</gene>
<feature type="binding site" evidence="13">
    <location>
        <position position="173"/>
    </location>
    <ligand>
        <name>substrate</name>
    </ligand>
</feature>
<evidence type="ECO:0000256" key="8">
    <source>
        <dbReference type="ARBA" id="ARBA00022432"/>
    </source>
</evidence>
<feature type="binding site" evidence="13">
    <location>
        <begin position="9"/>
        <end position="11"/>
    </location>
    <ligand>
        <name>substrate</name>
    </ligand>
</feature>
<dbReference type="CDD" id="cd00311">
    <property type="entry name" value="TIM"/>
    <property type="match status" value="1"/>
</dbReference>
<evidence type="ECO:0000256" key="6">
    <source>
        <dbReference type="ARBA" id="ARBA00011940"/>
    </source>
</evidence>